<organism evidence="2 3">
    <name type="scientific">Rhizorhabdus histidinilytica</name>
    <dbReference type="NCBI Taxonomy" id="439228"/>
    <lineage>
        <taxon>Bacteria</taxon>
        <taxon>Pseudomonadati</taxon>
        <taxon>Pseudomonadota</taxon>
        <taxon>Alphaproteobacteria</taxon>
        <taxon>Sphingomonadales</taxon>
        <taxon>Sphingomonadaceae</taxon>
        <taxon>Rhizorhabdus</taxon>
    </lineage>
</organism>
<proteinExistence type="predicted"/>
<keyword evidence="3" id="KW-1185">Reference proteome</keyword>
<keyword evidence="1" id="KW-0812">Transmembrane</keyword>
<evidence type="ECO:0000256" key="1">
    <source>
        <dbReference type="SAM" id="Phobius"/>
    </source>
</evidence>
<accession>A0A1T5BW52</accession>
<gene>
    <name evidence="2" type="ORF">SAMN06295920_103327</name>
</gene>
<dbReference type="AlphaFoldDB" id="A0A1T5BW52"/>
<protein>
    <submittedName>
        <fullName evidence="2">Uncharacterized protein</fullName>
    </submittedName>
</protein>
<evidence type="ECO:0000313" key="3">
    <source>
        <dbReference type="Proteomes" id="UP000189818"/>
    </source>
</evidence>
<feature type="transmembrane region" description="Helical" evidence="1">
    <location>
        <begin position="12"/>
        <end position="31"/>
    </location>
</feature>
<dbReference type="EMBL" id="FUYM01000003">
    <property type="protein sequence ID" value="SKB51387.1"/>
    <property type="molecule type" value="Genomic_DNA"/>
</dbReference>
<sequence length="114" mass="12123">MSGHDRPFRWTVWVILIGALAMGATLVWQLYGLTPARWCVVPINAAKMAGTRPVAEDCTTIVLRLLDLKDHAITGLLIVLGLSFVAMVVTLLGARINFNGPGGIGGSIGGRDEP</sequence>
<name>A0A1T5BW52_9SPHN</name>
<reference evidence="3" key="1">
    <citation type="submission" date="2017-02" db="EMBL/GenBank/DDBJ databases">
        <authorList>
            <person name="Varghese N."/>
            <person name="Submissions S."/>
        </authorList>
    </citation>
    <scope>NUCLEOTIDE SEQUENCE [LARGE SCALE GENOMIC DNA]</scope>
    <source>
        <strain evidence="3">UM2</strain>
    </source>
</reference>
<dbReference type="STRING" id="439228.SAMN06295920_103327"/>
<evidence type="ECO:0000313" key="2">
    <source>
        <dbReference type="EMBL" id="SKB51387.1"/>
    </source>
</evidence>
<keyword evidence="1" id="KW-0472">Membrane</keyword>
<dbReference type="RefSeq" id="WP_030092263.1">
    <property type="nucleotide sequence ID" value="NZ_FUYM01000003.1"/>
</dbReference>
<feature type="transmembrane region" description="Helical" evidence="1">
    <location>
        <begin position="72"/>
        <end position="94"/>
    </location>
</feature>
<keyword evidence="1" id="KW-1133">Transmembrane helix</keyword>
<dbReference type="Proteomes" id="UP000189818">
    <property type="component" value="Unassembled WGS sequence"/>
</dbReference>